<evidence type="ECO:0000313" key="2">
    <source>
        <dbReference type="EMBL" id="GLH99026.1"/>
    </source>
</evidence>
<name>A0ABQ5QWU1_9ACTN</name>
<keyword evidence="3" id="KW-1185">Reference proteome</keyword>
<gene>
    <name evidence="2" type="ORF">Pa4123_43010</name>
</gene>
<protein>
    <submittedName>
        <fullName evidence="2">Peptidase C45</fullName>
    </submittedName>
</protein>
<dbReference type="EMBL" id="BSDI01000020">
    <property type="protein sequence ID" value="GLH99026.1"/>
    <property type="molecule type" value="Genomic_DNA"/>
</dbReference>
<dbReference type="Proteomes" id="UP001144280">
    <property type="component" value="Unassembled WGS sequence"/>
</dbReference>
<accession>A0ABQ5QWU1</accession>
<evidence type="ECO:0000313" key="3">
    <source>
        <dbReference type="Proteomes" id="UP001144280"/>
    </source>
</evidence>
<dbReference type="InterPro" id="IPR047794">
    <property type="entry name" value="C45_proenzyme-like"/>
</dbReference>
<dbReference type="Pfam" id="PF03417">
    <property type="entry name" value="AAT"/>
    <property type="match status" value="1"/>
</dbReference>
<sequence>MSIPTHTSTETSPGSRGLEFGARWQSSVAATFDGYAALFRAGGATDAQVRDWGSQALAATEAWAPDLAAEMVGIASGACLAPWQVAAVNARTEILAALRVTGEGECSTAVVLPPGGGAPRTVQTWDWHDHLRDVPVLWAYEPRPGHVVRTFTEFGVLAKIGVNSAGLGVHFNILRHASDHAAIGVPVHLVARRILDEATTVDEALALARSARVSASTAITVVCRGAAATLELCPDGVAVVPADRFLVHTNHFLDPGLAMGERLGVERPLTYARLKHLLDRADGLGSADPTARARALLSHGPADAPVCAHADPALPFDQRWETVATIALDVATTTLSVHPGGPCSATPDTWQHF</sequence>
<comment type="caution">
    <text evidence="2">The sequence shown here is derived from an EMBL/GenBank/DDBJ whole genome shotgun (WGS) entry which is preliminary data.</text>
</comment>
<dbReference type="PANTHER" id="PTHR34180:SF1">
    <property type="entry name" value="BETA-ALANYL-DOPAMINE_CARCININE HYDROLASE"/>
    <property type="match status" value="1"/>
</dbReference>
<organism evidence="2 3">
    <name type="scientific">Phytohabitans aurantiacus</name>
    <dbReference type="NCBI Taxonomy" id="3016789"/>
    <lineage>
        <taxon>Bacteria</taxon>
        <taxon>Bacillati</taxon>
        <taxon>Actinomycetota</taxon>
        <taxon>Actinomycetes</taxon>
        <taxon>Micromonosporales</taxon>
        <taxon>Micromonosporaceae</taxon>
    </lineage>
</organism>
<dbReference type="Gene3D" id="1.10.10.2120">
    <property type="match status" value="1"/>
</dbReference>
<dbReference type="RefSeq" id="WP_281898372.1">
    <property type="nucleotide sequence ID" value="NZ_BSDI01000020.1"/>
</dbReference>
<dbReference type="InterPro" id="IPR005079">
    <property type="entry name" value="Peptidase_C45_hydrolase"/>
</dbReference>
<dbReference type="Gene3D" id="3.60.60.10">
    <property type="entry name" value="Penicillin V Acylase, Chain A"/>
    <property type="match status" value="1"/>
</dbReference>
<reference evidence="2" key="1">
    <citation type="submission" date="2022-12" db="EMBL/GenBank/DDBJ databases">
        <title>New Phytohabitans aurantiacus sp. RD004123 nov., an actinomycete isolated from soil.</title>
        <authorList>
            <person name="Triningsih D.W."/>
            <person name="Harunari E."/>
            <person name="Igarashi Y."/>
        </authorList>
    </citation>
    <scope>NUCLEOTIDE SEQUENCE</scope>
    <source>
        <strain evidence="2">RD004123</strain>
    </source>
</reference>
<proteinExistence type="predicted"/>
<dbReference type="NCBIfam" id="NF040521">
    <property type="entry name" value="C45_proenzyme"/>
    <property type="match status" value="1"/>
</dbReference>
<evidence type="ECO:0000259" key="1">
    <source>
        <dbReference type="Pfam" id="PF03417"/>
    </source>
</evidence>
<dbReference type="InterPro" id="IPR047801">
    <property type="entry name" value="Peptidase_C45"/>
</dbReference>
<dbReference type="PANTHER" id="PTHR34180">
    <property type="entry name" value="PEPTIDASE C45"/>
    <property type="match status" value="1"/>
</dbReference>
<feature type="domain" description="Peptidase C45 hydrolase" evidence="1">
    <location>
        <begin position="158"/>
        <end position="279"/>
    </location>
</feature>